<organism evidence="3 4">
    <name type="scientific">Streptomyces hokutonensis</name>
    <dbReference type="NCBI Taxonomy" id="1306990"/>
    <lineage>
        <taxon>Bacteria</taxon>
        <taxon>Bacillati</taxon>
        <taxon>Actinomycetota</taxon>
        <taxon>Actinomycetes</taxon>
        <taxon>Kitasatosporales</taxon>
        <taxon>Streptomycetaceae</taxon>
        <taxon>Streptomyces</taxon>
    </lineage>
</organism>
<dbReference type="Pfam" id="PF00239">
    <property type="entry name" value="Resolvase"/>
    <property type="match status" value="1"/>
</dbReference>
<comment type="caution">
    <text evidence="3">The sequence shown here is derived from an EMBL/GenBank/DDBJ whole genome shotgun (WGS) entry which is preliminary data.</text>
</comment>
<sequence>MVGELHKHEIGFTSLHERLDTITPGGGVVFHVFAALAESIHELIVSGTRERLDAARTRIAGRSPSSTTTSSTPHATCYPST</sequence>
<dbReference type="Proteomes" id="UP001601303">
    <property type="component" value="Unassembled WGS sequence"/>
</dbReference>
<protein>
    <submittedName>
        <fullName evidence="3">Recombinase family protein</fullName>
    </submittedName>
</protein>
<dbReference type="InterPro" id="IPR006119">
    <property type="entry name" value="Resolv_N"/>
</dbReference>
<dbReference type="RefSeq" id="WP_388101477.1">
    <property type="nucleotide sequence ID" value="NZ_JBIAHM010000001.1"/>
</dbReference>
<reference evidence="3 4" key="1">
    <citation type="submission" date="2024-10" db="EMBL/GenBank/DDBJ databases">
        <title>The Natural Products Discovery Center: Release of the First 8490 Sequenced Strains for Exploring Actinobacteria Biosynthetic Diversity.</title>
        <authorList>
            <person name="Kalkreuter E."/>
            <person name="Kautsar S.A."/>
            <person name="Yang D."/>
            <person name="Bader C.D."/>
            <person name="Teijaro C.N."/>
            <person name="Fluegel L."/>
            <person name="Davis C.M."/>
            <person name="Simpson J.R."/>
            <person name="Lauterbach L."/>
            <person name="Steele A.D."/>
            <person name="Gui C."/>
            <person name="Meng S."/>
            <person name="Li G."/>
            <person name="Viehrig K."/>
            <person name="Ye F."/>
            <person name="Su P."/>
            <person name="Kiefer A.F."/>
            <person name="Nichols A."/>
            <person name="Cepeda A.J."/>
            <person name="Yan W."/>
            <person name="Fan B."/>
            <person name="Jiang Y."/>
            <person name="Adhikari A."/>
            <person name="Zheng C.-J."/>
            <person name="Schuster L."/>
            <person name="Cowan T.M."/>
            <person name="Smanski M.J."/>
            <person name="Chevrette M.G."/>
            <person name="De Carvalho L.P.S."/>
            <person name="Shen B."/>
        </authorList>
    </citation>
    <scope>NUCLEOTIDE SEQUENCE [LARGE SCALE GENOMIC DNA]</scope>
    <source>
        <strain evidence="3 4">NPDC006488</strain>
    </source>
</reference>
<name>A0ABW6LT63_9ACTN</name>
<evidence type="ECO:0000259" key="2">
    <source>
        <dbReference type="Pfam" id="PF00239"/>
    </source>
</evidence>
<feature type="region of interest" description="Disordered" evidence="1">
    <location>
        <begin position="58"/>
        <end position="81"/>
    </location>
</feature>
<dbReference type="SUPFAM" id="SSF53041">
    <property type="entry name" value="Resolvase-like"/>
    <property type="match status" value="1"/>
</dbReference>
<dbReference type="InterPro" id="IPR036162">
    <property type="entry name" value="Resolvase-like_N_sf"/>
</dbReference>
<accession>A0ABW6LT63</accession>
<feature type="compositionally biased region" description="Low complexity" evidence="1">
    <location>
        <begin position="63"/>
        <end position="73"/>
    </location>
</feature>
<gene>
    <name evidence="3" type="ORF">ACFYNQ_00775</name>
</gene>
<evidence type="ECO:0000313" key="4">
    <source>
        <dbReference type="Proteomes" id="UP001601303"/>
    </source>
</evidence>
<keyword evidence="4" id="KW-1185">Reference proteome</keyword>
<evidence type="ECO:0000313" key="3">
    <source>
        <dbReference type="EMBL" id="MFE9597093.1"/>
    </source>
</evidence>
<dbReference type="EMBL" id="JBIAHM010000001">
    <property type="protein sequence ID" value="MFE9597093.1"/>
    <property type="molecule type" value="Genomic_DNA"/>
</dbReference>
<feature type="domain" description="Resolvase/invertase-type recombinase catalytic" evidence="2">
    <location>
        <begin position="2"/>
        <end position="57"/>
    </location>
</feature>
<proteinExistence type="predicted"/>
<evidence type="ECO:0000256" key="1">
    <source>
        <dbReference type="SAM" id="MobiDB-lite"/>
    </source>
</evidence>